<dbReference type="PROSITE" id="PS50181">
    <property type="entry name" value="FBOX"/>
    <property type="match status" value="1"/>
</dbReference>
<feature type="domain" description="F-box" evidence="1">
    <location>
        <begin position="1"/>
        <end position="45"/>
    </location>
</feature>
<dbReference type="AlphaFoldDB" id="A0A4R5XE28"/>
<dbReference type="InterPro" id="IPR032675">
    <property type="entry name" value="LRR_dom_sf"/>
</dbReference>
<dbReference type="Gene3D" id="3.80.10.10">
    <property type="entry name" value="Ribonuclease Inhibitor"/>
    <property type="match status" value="1"/>
</dbReference>
<dbReference type="EMBL" id="ML170156">
    <property type="protein sequence ID" value="TDL29321.1"/>
    <property type="molecule type" value="Genomic_DNA"/>
</dbReference>
<dbReference type="Proteomes" id="UP000294933">
    <property type="component" value="Unassembled WGS sequence"/>
</dbReference>
<proteinExistence type="predicted"/>
<evidence type="ECO:0000259" key="1">
    <source>
        <dbReference type="PROSITE" id="PS50181"/>
    </source>
</evidence>
<accession>A0A4R5XE28</accession>
<sequence>MYPKNLPLDVFDAVCAFLDVSELLSLARATSRLSPFANRYLYRHLSINSPARAIRCLTTLAERPGLALCVRSFSLRLDPTQPILRPFRLVLATAIRHMANIITLDLLLDPLTSCSLKDAVDDETVYDRLTSFVSNYSLDANVARFLRYTPSICDLQLGGYGTSPAINPLPISFLPYLSLFIGSCEAVAVLAPGRPLESVHLHSGSLTDDVFVALSRSTGPVKVFGAFTTSLSPNLLSSLASNLPHIQHLRIMTMFHSSNHYRDEIFYSQAAQILGALPELMTAELAGIHLASLQKKHAAGVRSDWRDKGFHADDSSNLDSYSVDTLDDFSAY</sequence>
<dbReference type="VEuPathDB" id="FungiDB:BD410DRAFT_892640"/>
<dbReference type="InterPro" id="IPR001810">
    <property type="entry name" value="F-box_dom"/>
</dbReference>
<dbReference type="OrthoDB" id="613763at2759"/>
<organism evidence="2 3">
    <name type="scientific">Rickenella mellea</name>
    <dbReference type="NCBI Taxonomy" id="50990"/>
    <lineage>
        <taxon>Eukaryota</taxon>
        <taxon>Fungi</taxon>
        <taxon>Dikarya</taxon>
        <taxon>Basidiomycota</taxon>
        <taxon>Agaricomycotina</taxon>
        <taxon>Agaricomycetes</taxon>
        <taxon>Hymenochaetales</taxon>
        <taxon>Rickenellaceae</taxon>
        <taxon>Rickenella</taxon>
    </lineage>
</organism>
<gene>
    <name evidence="2" type="ORF">BD410DRAFT_892640</name>
</gene>
<protein>
    <recommendedName>
        <fullName evidence="1">F-box domain-containing protein</fullName>
    </recommendedName>
</protein>
<dbReference type="STRING" id="50990.A0A4R5XE28"/>
<name>A0A4R5XE28_9AGAM</name>
<evidence type="ECO:0000313" key="3">
    <source>
        <dbReference type="Proteomes" id="UP000294933"/>
    </source>
</evidence>
<reference evidence="2 3" key="1">
    <citation type="submission" date="2018-06" db="EMBL/GenBank/DDBJ databases">
        <title>A transcriptomic atlas of mushroom development highlights an independent origin of complex multicellularity.</title>
        <authorList>
            <consortium name="DOE Joint Genome Institute"/>
            <person name="Krizsan K."/>
            <person name="Almasi E."/>
            <person name="Merenyi Z."/>
            <person name="Sahu N."/>
            <person name="Viragh M."/>
            <person name="Koszo T."/>
            <person name="Mondo S."/>
            <person name="Kiss B."/>
            <person name="Balint B."/>
            <person name="Kues U."/>
            <person name="Barry K."/>
            <person name="Hegedus J.C."/>
            <person name="Henrissat B."/>
            <person name="Johnson J."/>
            <person name="Lipzen A."/>
            <person name="Ohm R."/>
            <person name="Nagy I."/>
            <person name="Pangilinan J."/>
            <person name="Yan J."/>
            <person name="Xiong Y."/>
            <person name="Grigoriev I.V."/>
            <person name="Hibbett D.S."/>
            <person name="Nagy L.G."/>
        </authorList>
    </citation>
    <scope>NUCLEOTIDE SEQUENCE [LARGE SCALE GENOMIC DNA]</scope>
    <source>
        <strain evidence="2 3">SZMC22713</strain>
    </source>
</reference>
<keyword evidence="3" id="KW-1185">Reference proteome</keyword>
<evidence type="ECO:0000313" key="2">
    <source>
        <dbReference type="EMBL" id="TDL29321.1"/>
    </source>
</evidence>